<gene>
    <name evidence="9" type="ORF">G7Y85_18250</name>
</gene>
<reference evidence="9 10" key="1">
    <citation type="journal article" date="2014" name="Int. J. Syst. Evol. Microbiol.">
        <title>Solimonas terrae sp. nov., isolated from soil.</title>
        <authorList>
            <person name="Kim S.J."/>
            <person name="Moon J.Y."/>
            <person name="Weon H.Y."/>
            <person name="Ahn J.H."/>
            <person name="Chen W.M."/>
            <person name="Kwon S.W."/>
        </authorList>
    </citation>
    <scope>NUCLEOTIDE SEQUENCE [LARGE SCALE GENOMIC DNA]</scope>
    <source>
        <strain evidence="9 10">KIS83-12</strain>
    </source>
</reference>
<dbReference type="InterPro" id="IPR051459">
    <property type="entry name" value="Cytochrome_c-type_DH"/>
</dbReference>
<dbReference type="GO" id="GO:0009055">
    <property type="term" value="F:electron transfer activity"/>
    <property type="evidence" value="ECO:0007669"/>
    <property type="project" value="InterPro"/>
</dbReference>
<keyword evidence="5 6" id="KW-0408">Iron</keyword>
<protein>
    <submittedName>
        <fullName evidence="9">Cytochrome c</fullName>
    </submittedName>
</protein>
<evidence type="ECO:0000256" key="3">
    <source>
        <dbReference type="ARBA" id="ARBA00022723"/>
    </source>
</evidence>
<dbReference type="PANTHER" id="PTHR35008:SF9">
    <property type="entry name" value="CYTOCHROME C DOMAIN-CONTAINING PROTEIN"/>
    <property type="match status" value="1"/>
</dbReference>
<keyword evidence="1" id="KW-0813">Transport</keyword>
<dbReference type="Pfam" id="PF13442">
    <property type="entry name" value="Cytochrome_CBB3"/>
    <property type="match status" value="1"/>
</dbReference>
<dbReference type="Gene3D" id="1.10.760.10">
    <property type="entry name" value="Cytochrome c-like domain"/>
    <property type="match status" value="1"/>
</dbReference>
<dbReference type="GO" id="GO:0020037">
    <property type="term" value="F:heme binding"/>
    <property type="evidence" value="ECO:0007669"/>
    <property type="project" value="InterPro"/>
</dbReference>
<dbReference type="PROSITE" id="PS51007">
    <property type="entry name" value="CYTC"/>
    <property type="match status" value="1"/>
</dbReference>
<evidence type="ECO:0000313" key="9">
    <source>
        <dbReference type="EMBL" id="NGY06720.1"/>
    </source>
</evidence>
<evidence type="ECO:0000313" key="10">
    <source>
        <dbReference type="Proteomes" id="UP000472676"/>
    </source>
</evidence>
<dbReference type="InterPro" id="IPR036909">
    <property type="entry name" value="Cyt_c-like_dom_sf"/>
</dbReference>
<dbReference type="EMBL" id="JAAMOW010000010">
    <property type="protein sequence ID" value="NGY06720.1"/>
    <property type="molecule type" value="Genomic_DNA"/>
</dbReference>
<keyword evidence="10" id="KW-1185">Reference proteome</keyword>
<feature type="domain" description="Cytochrome c" evidence="8">
    <location>
        <begin position="37"/>
        <end position="116"/>
    </location>
</feature>
<dbReference type="SUPFAM" id="SSF46626">
    <property type="entry name" value="Cytochrome c"/>
    <property type="match status" value="1"/>
</dbReference>
<keyword evidence="2 6" id="KW-0349">Heme</keyword>
<feature type="chain" id="PRO_5026868060" evidence="7">
    <location>
        <begin position="23"/>
        <end position="141"/>
    </location>
</feature>
<feature type="signal peptide" evidence="7">
    <location>
        <begin position="1"/>
        <end position="22"/>
    </location>
</feature>
<keyword evidence="3 6" id="KW-0479">Metal-binding</keyword>
<dbReference type="InterPro" id="IPR008168">
    <property type="entry name" value="Cyt_C_IC"/>
</dbReference>
<evidence type="ECO:0000256" key="6">
    <source>
        <dbReference type="PROSITE-ProRule" id="PRU00433"/>
    </source>
</evidence>
<evidence type="ECO:0000256" key="2">
    <source>
        <dbReference type="ARBA" id="ARBA00022617"/>
    </source>
</evidence>
<dbReference type="AlphaFoldDB" id="A0A6M2BWJ4"/>
<evidence type="ECO:0000256" key="5">
    <source>
        <dbReference type="ARBA" id="ARBA00023004"/>
    </source>
</evidence>
<dbReference type="PANTHER" id="PTHR35008">
    <property type="entry name" value="BLL4482 PROTEIN-RELATED"/>
    <property type="match status" value="1"/>
</dbReference>
<sequence length="141" mass="14528">MKATHAVMLAVLLGSTSLAAQASDLTSSTIFSHGYVFEEKTGEALYQGICQGCHMPDARGATGAGTYPALAGNPRLATRQYPMVMVLNGGGAMPSFASSLDDAQISAVVNYVRSHFGNHYTDSVTAAEVKAVRGPSGASGE</sequence>
<evidence type="ECO:0000259" key="8">
    <source>
        <dbReference type="PROSITE" id="PS51007"/>
    </source>
</evidence>
<evidence type="ECO:0000256" key="1">
    <source>
        <dbReference type="ARBA" id="ARBA00022448"/>
    </source>
</evidence>
<keyword evidence="4" id="KW-0249">Electron transport</keyword>
<proteinExistence type="predicted"/>
<keyword evidence="7" id="KW-0732">Signal</keyword>
<evidence type="ECO:0000256" key="7">
    <source>
        <dbReference type="SAM" id="SignalP"/>
    </source>
</evidence>
<dbReference type="RefSeq" id="WP_166260853.1">
    <property type="nucleotide sequence ID" value="NZ_JAAMOW010000010.1"/>
</dbReference>
<dbReference type="GO" id="GO:0005506">
    <property type="term" value="F:iron ion binding"/>
    <property type="evidence" value="ECO:0007669"/>
    <property type="project" value="InterPro"/>
</dbReference>
<comment type="caution">
    <text evidence="9">The sequence shown here is derived from an EMBL/GenBank/DDBJ whole genome shotgun (WGS) entry which is preliminary data.</text>
</comment>
<evidence type="ECO:0000256" key="4">
    <source>
        <dbReference type="ARBA" id="ARBA00022982"/>
    </source>
</evidence>
<dbReference type="PRINTS" id="PR00605">
    <property type="entry name" value="CYTCHROMECIC"/>
</dbReference>
<dbReference type="InterPro" id="IPR009056">
    <property type="entry name" value="Cyt_c-like_dom"/>
</dbReference>
<name>A0A6M2BWJ4_9GAMM</name>
<organism evidence="9 10">
    <name type="scientific">Solimonas terrae</name>
    <dbReference type="NCBI Taxonomy" id="1396819"/>
    <lineage>
        <taxon>Bacteria</taxon>
        <taxon>Pseudomonadati</taxon>
        <taxon>Pseudomonadota</taxon>
        <taxon>Gammaproteobacteria</taxon>
        <taxon>Nevskiales</taxon>
        <taxon>Nevskiaceae</taxon>
        <taxon>Solimonas</taxon>
    </lineage>
</organism>
<accession>A0A6M2BWJ4</accession>
<dbReference type="Proteomes" id="UP000472676">
    <property type="component" value="Unassembled WGS sequence"/>
</dbReference>